<dbReference type="InterPro" id="IPR023393">
    <property type="entry name" value="START-like_dom_sf"/>
</dbReference>
<gene>
    <name evidence="3" type="ORF">DI536_33205</name>
</gene>
<evidence type="ECO:0000259" key="2">
    <source>
        <dbReference type="Pfam" id="PF08327"/>
    </source>
</evidence>
<comment type="similarity">
    <text evidence="1">Belongs to the AHA1 family.</text>
</comment>
<dbReference type="SUPFAM" id="SSF55961">
    <property type="entry name" value="Bet v1-like"/>
    <property type="match status" value="1"/>
</dbReference>
<dbReference type="Gene3D" id="3.30.530.20">
    <property type="match status" value="1"/>
</dbReference>
<sequence>MNVPGAAPTAVVERTFRSDPATLWDLWTTRAGFESWWGPHGFHAEVHELNLKEGGELRFDLVADTRETTEALEDIGRSPSHATTMRYMELKPGQRIVLRCRIDSIAGVRPYDNDLTVEFSTQGDQTRMTVTQEGMHTAEHTQHAKEALERQLDRLERAFR</sequence>
<evidence type="ECO:0000313" key="4">
    <source>
        <dbReference type="Proteomes" id="UP000249061"/>
    </source>
</evidence>
<accession>A0A2W5STP2</accession>
<feature type="domain" description="Activator of Hsp90 ATPase homologue 1/2-like C-terminal" evidence="2">
    <location>
        <begin position="19"/>
        <end position="159"/>
    </location>
</feature>
<dbReference type="CDD" id="cd07814">
    <property type="entry name" value="SRPBCC_CalC_Aha1-like"/>
    <property type="match status" value="1"/>
</dbReference>
<protein>
    <submittedName>
        <fullName evidence="3">Activator of Hsp90 ATPase 1 family protein</fullName>
    </submittedName>
</protein>
<dbReference type="AlphaFoldDB" id="A0A2W5STP2"/>
<name>A0A2W5STP2_9BACT</name>
<dbReference type="InterPro" id="IPR013538">
    <property type="entry name" value="ASHA1/2-like_C"/>
</dbReference>
<evidence type="ECO:0000313" key="3">
    <source>
        <dbReference type="EMBL" id="PZR05017.1"/>
    </source>
</evidence>
<comment type="caution">
    <text evidence="3">The sequence shown here is derived from an EMBL/GenBank/DDBJ whole genome shotgun (WGS) entry which is preliminary data.</text>
</comment>
<organism evidence="3 4">
    <name type="scientific">Archangium gephyra</name>
    <dbReference type="NCBI Taxonomy" id="48"/>
    <lineage>
        <taxon>Bacteria</taxon>
        <taxon>Pseudomonadati</taxon>
        <taxon>Myxococcota</taxon>
        <taxon>Myxococcia</taxon>
        <taxon>Myxococcales</taxon>
        <taxon>Cystobacterineae</taxon>
        <taxon>Archangiaceae</taxon>
        <taxon>Archangium</taxon>
    </lineage>
</organism>
<evidence type="ECO:0000256" key="1">
    <source>
        <dbReference type="ARBA" id="ARBA00006817"/>
    </source>
</evidence>
<dbReference type="Pfam" id="PF08327">
    <property type="entry name" value="AHSA1"/>
    <property type="match status" value="1"/>
</dbReference>
<dbReference type="EMBL" id="QFQP01000049">
    <property type="protein sequence ID" value="PZR05017.1"/>
    <property type="molecule type" value="Genomic_DNA"/>
</dbReference>
<reference evidence="3 4" key="1">
    <citation type="submission" date="2017-08" db="EMBL/GenBank/DDBJ databases">
        <title>Infants hospitalized years apart are colonized by the same room-sourced microbial strains.</title>
        <authorList>
            <person name="Brooks B."/>
            <person name="Olm M.R."/>
            <person name="Firek B.A."/>
            <person name="Baker R."/>
            <person name="Thomas B.C."/>
            <person name="Morowitz M.J."/>
            <person name="Banfield J.F."/>
        </authorList>
    </citation>
    <scope>NUCLEOTIDE SEQUENCE [LARGE SCALE GENOMIC DNA]</scope>
    <source>
        <strain evidence="3">S2_003_000_R2_14</strain>
    </source>
</reference>
<dbReference type="Proteomes" id="UP000249061">
    <property type="component" value="Unassembled WGS sequence"/>
</dbReference>
<proteinExistence type="inferred from homology"/>